<dbReference type="PANTHER" id="PTHR47843">
    <property type="entry name" value="BTB DOMAIN-CONTAINING PROTEIN-RELATED"/>
    <property type="match status" value="1"/>
</dbReference>
<dbReference type="EMBL" id="JBBWUH010000010">
    <property type="protein sequence ID" value="KAK8155924.1"/>
    <property type="molecule type" value="Genomic_DNA"/>
</dbReference>
<comment type="caution">
    <text evidence="3">The sequence shown here is derived from an EMBL/GenBank/DDBJ whole genome shotgun (WGS) entry which is preliminary data.</text>
</comment>
<dbReference type="SUPFAM" id="SSF54695">
    <property type="entry name" value="POZ domain"/>
    <property type="match status" value="1"/>
</dbReference>
<feature type="region of interest" description="Disordered" evidence="1">
    <location>
        <begin position="1"/>
        <end position="22"/>
    </location>
</feature>
<feature type="domain" description="BTB" evidence="2">
    <location>
        <begin position="37"/>
        <end position="102"/>
    </location>
</feature>
<protein>
    <recommendedName>
        <fullName evidence="2">BTB domain-containing protein</fullName>
    </recommendedName>
</protein>
<evidence type="ECO:0000313" key="3">
    <source>
        <dbReference type="EMBL" id="KAK8155924.1"/>
    </source>
</evidence>
<dbReference type="Gene3D" id="3.30.710.10">
    <property type="entry name" value="Potassium Channel Kv1.1, Chain A"/>
    <property type="match status" value="1"/>
</dbReference>
<proteinExistence type="predicted"/>
<dbReference type="PANTHER" id="PTHR47843:SF5">
    <property type="entry name" value="BTB_POZ DOMAIN PROTEIN"/>
    <property type="match status" value="1"/>
</dbReference>
<dbReference type="InterPro" id="IPR000210">
    <property type="entry name" value="BTB/POZ_dom"/>
</dbReference>
<sequence length="286" mass="32525">MASTSPTDRPESPTVNTAPTPDHLQALSKTFSSYGRSDLTIRTNDGGEFRVHKNVVCRKCEFFDNAVNGPFKEAASGIVEMPNDPPTAIAATLQFLYEDRYECFVDEDQPSSTRWRFHLDAYIAATILNIPELKNYAKCQFTGTLFGDSVAFDVIPKAISILYESTPDTDRILRDWIEHFSFRYLDNLLTDPEFLEVMATVDSFRNAIAHATSTERTRVERVEDHVFDLQYHLDIRKYCGEHGFAYYSCPDDACGYKMMIGGPDSLDTVYCPGCKEIWHVDDWTEV</sequence>
<evidence type="ECO:0000256" key="1">
    <source>
        <dbReference type="SAM" id="MobiDB-lite"/>
    </source>
</evidence>
<organism evidence="3 4">
    <name type="scientific">Phyllosticta citrichinensis</name>
    <dbReference type="NCBI Taxonomy" id="1130410"/>
    <lineage>
        <taxon>Eukaryota</taxon>
        <taxon>Fungi</taxon>
        <taxon>Dikarya</taxon>
        <taxon>Ascomycota</taxon>
        <taxon>Pezizomycotina</taxon>
        <taxon>Dothideomycetes</taxon>
        <taxon>Dothideomycetes incertae sedis</taxon>
        <taxon>Botryosphaeriales</taxon>
        <taxon>Phyllostictaceae</taxon>
        <taxon>Phyllosticta</taxon>
    </lineage>
</organism>
<dbReference type="InterPro" id="IPR011333">
    <property type="entry name" value="SKP1/BTB/POZ_sf"/>
</dbReference>
<gene>
    <name evidence="3" type="ORF">IWX90DRAFT_494194</name>
</gene>
<name>A0ABR1XII1_9PEZI</name>
<accession>A0ABR1XII1</accession>
<feature type="compositionally biased region" description="Polar residues" evidence="1">
    <location>
        <begin position="1"/>
        <end position="19"/>
    </location>
</feature>
<reference evidence="3 4" key="1">
    <citation type="journal article" date="2022" name="G3 (Bethesda)">
        <title>Enemy or ally: a genomic approach to elucidate the lifestyle of Phyllosticta citrichinaensis.</title>
        <authorList>
            <person name="Buijs V.A."/>
            <person name="Groenewald J.Z."/>
            <person name="Haridas S."/>
            <person name="LaButti K.M."/>
            <person name="Lipzen A."/>
            <person name="Martin F.M."/>
            <person name="Barry K."/>
            <person name="Grigoriev I.V."/>
            <person name="Crous P.W."/>
            <person name="Seidl M.F."/>
        </authorList>
    </citation>
    <scope>NUCLEOTIDE SEQUENCE [LARGE SCALE GENOMIC DNA]</scope>
    <source>
        <strain evidence="3 4">CBS 129764</strain>
    </source>
</reference>
<evidence type="ECO:0000259" key="2">
    <source>
        <dbReference type="PROSITE" id="PS50097"/>
    </source>
</evidence>
<dbReference type="Pfam" id="PF00651">
    <property type="entry name" value="BTB"/>
    <property type="match status" value="1"/>
</dbReference>
<dbReference type="Proteomes" id="UP001456524">
    <property type="component" value="Unassembled WGS sequence"/>
</dbReference>
<dbReference type="CDD" id="cd18186">
    <property type="entry name" value="BTB_POZ_ZBTB_KLHL-like"/>
    <property type="match status" value="1"/>
</dbReference>
<dbReference type="PROSITE" id="PS50097">
    <property type="entry name" value="BTB"/>
    <property type="match status" value="1"/>
</dbReference>
<evidence type="ECO:0000313" key="4">
    <source>
        <dbReference type="Proteomes" id="UP001456524"/>
    </source>
</evidence>
<keyword evidence="4" id="KW-1185">Reference proteome</keyword>